<gene>
    <name evidence="1" type="ORF">F383_26616</name>
</gene>
<name>A0A0B0PBJ1_GOSAR</name>
<organism evidence="1 2">
    <name type="scientific">Gossypium arboreum</name>
    <name type="common">Tree cotton</name>
    <name type="synonym">Gossypium nanking</name>
    <dbReference type="NCBI Taxonomy" id="29729"/>
    <lineage>
        <taxon>Eukaryota</taxon>
        <taxon>Viridiplantae</taxon>
        <taxon>Streptophyta</taxon>
        <taxon>Embryophyta</taxon>
        <taxon>Tracheophyta</taxon>
        <taxon>Spermatophyta</taxon>
        <taxon>Magnoliopsida</taxon>
        <taxon>eudicotyledons</taxon>
        <taxon>Gunneridae</taxon>
        <taxon>Pentapetalae</taxon>
        <taxon>rosids</taxon>
        <taxon>malvids</taxon>
        <taxon>Malvales</taxon>
        <taxon>Malvaceae</taxon>
        <taxon>Malvoideae</taxon>
        <taxon>Gossypium</taxon>
    </lineage>
</organism>
<dbReference type="Proteomes" id="UP000032142">
    <property type="component" value="Unassembled WGS sequence"/>
</dbReference>
<reference evidence="2" key="1">
    <citation type="submission" date="2014-09" db="EMBL/GenBank/DDBJ databases">
        <authorList>
            <person name="Mudge J."/>
            <person name="Ramaraj T."/>
            <person name="Lindquist I.E."/>
            <person name="Bharti A.K."/>
            <person name="Sundararajan A."/>
            <person name="Cameron C.T."/>
            <person name="Woodward J.E."/>
            <person name="May G.D."/>
            <person name="Brubaker C."/>
            <person name="Broadhvest J."/>
            <person name="Wilkins T.A."/>
        </authorList>
    </citation>
    <scope>NUCLEOTIDE SEQUENCE</scope>
    <source>
        <strain evidence="2">cv. AKA8401</strain>
    </source>
</reference>
<protein>
    <submittedName>
        <fullName evidence="1">RNA polymerase II</fullName>
    </submittedName>
</protein>
<evidence type="ECO:0000313" key="1">
    <source>
        <dbReference type="EMBL" id="KHG22275.1"/>
    </source>
</evidence>
<keyword evidence="2" id="KW-1185">Reference proteome</keyword>
<evidence type="ECO:0000313" key="2">
    <source>
        <dbReference type="Proteomes" id="UP000032142"/>
    </source>
</evidence>
<accession>A0A0B0PBJ1</accession>
<dbReference type="AlphaFoldDB" id="A0A0B0PBJ1"/>
<proteinExistence type="predicted"/>
<sequence length="79" mass="9028">MQKARSGPVRPYETCCRSGTGVGVRALAWLQKRRSVPGRWRLNGCGASADRARVWPDLFSIWAVWVQFEYWVSPWAVGF</sequence>
<dbReference type="EMBL" id="KN421205">
    <property type="protein sequence ID" value="KHG22275.1"/>
    <property type="molecule type" value="Genomic_DNA"/>
</dbReference>